<organism evidence="1 2">
    <name type="scientific">Racocetra persica</name>
    <dbReference type="NCBI Taxonomy" id="160502"/>
    <lineage>
        <taxon>Eukaryota</taxon>
        <taxon>Fungi</taxon>
        <taxon>Fungi incertae sedis</taxon>
        <taxon>Mucoromycota</taxon>
        <taxon>Glomeromycotina</taxon>
        <taxon>Glomeromycetes</taxon>
        <taxon>Diversisporales</taxon>
        <taxon>Gigasporaceae</taxon>
        <taxon>Racocetra</taxon>
    </lineage>
</organism>
<protein>
    <submittedName>
        <fullName evidence="1">21031_t:CDS:1</fullName>
    </submittedName>
</protein>
<dbReference type="EMBL" id="CAJVQC010013496">
    <property type="protein sequence ID" value="CAG8648764.1"/>
    <property type="molecule type" value="Genomic_DNA"/>
</dbReference>
<accession>A0ACA9NIF7</accession>
<proteinExistence type="predicted"/>
<evidence type="ECO:0000313" key="2">
    <source>
        <dbReference type="Proteomes" id="UP000789920"/>
    </source>
</evidence>
<evidence type="ECO:0000313" key="1">
    <source>
        <dbReference type="EMBL" id="CAG8648764.1"/>
    </source>
</evidence>
<comment type="caution">
    <text evidence="1">The sequence shown here is derived from an EMBL/GenBank/DDBJ whole genome shotgun (WGS) entry which is preliminary data.</text>
</comment>
<keyword evidence="2" id="KW-1185">Reference proteome</keyword>
<feature type="non-terminal residue" evidence="1">
    <location>
        <position position="1"/>
    </location>
</feature>
<sequence>LELLDAEEEYVIEKQINELETNDDFKMLQKILDELIKENGDLKKLNFNNSKQIIELNKQMGFSNSKRLKDKKNKEFQEVKERPRSSQKSIQDLKLIQQQLQKHR</sequence>
<reference evidence="1" key="1">
    <citation type="submission" date="2021-06" db="EMBL/GenBank/DDBJ databases">
        <authorList>
            <person name="Kallberg Y."/>
            <person name="Tangrot J."/>
            <person name="Rosling A."/>
        </authorList>
    </citation>
    <scope>NUCLEOTIDE SEQUENCE</scope>
    <source>
        <strain evidence="1">MA461A</strain>
    </source>
</reference>
<gene>
    <name evidence="1" type="ORF">RPERSI_LOCUS7782</name>
</gene>
<dbReference type="Proteomes" id="UP000789920">
    <property type="component" value="Unassembled WGS sequence"/>
</dbReference>
<name>A0ACA9NIF7_9GLOM</name>